<dbReference type="EMBL" id="VYQA01000019">
    <property type="protein sequence ID" value="KAA9025229.1"/>
    <property type="molecule type" value="Genomic_DNA"/>
</dbReference>
<accession>A0A5J5HUM5</accession>
<dbReference type="Gene3D" id="3.60.21.10">
    <property type="match status" value="1"/>
</dbReference>
<dbReference type="InterPro" id="IPR029052">
    <property type="entry name" value="Metallo-depent_PP-like"/>
</dbReference>
<evidence type="ECO:0000259" key="2">
    <source>
        <dbReference type="Pfam" id="PF19976"/>
    </source>
</evidence>
<evidence type="ECO:0000313" key="3">
    <source>
        <dbReference type="EMBL" id="KAA9012983.1"/>
    </source>
</evidence>
<dbReference type="Pfam" id="PF00149">
    <property type="entry name" value="Metallophos"/>
    <property type="match status" value="1"/>
</dbReference>
<name>A0A5J5HUM5_9SPHN</name>
<feature type="domain" description="GTPase-associated adaptor" evidence="2">
    <location>
        <begin position="422"/>
        <end position="479"/>
    </location>
</feature>
<dbReference type="Proteomes" id="UP000326364">
    <property type="component" value="Unassembled WGS sequence"/>
</dbReference>
<keyword evidence="6" id="KW-1185">Reference proteome</keyword>
<dbReference type="GO" id="GO:0016787">
    <property type="term" value="F:hydrolase activity"/>
    <property type="evidence" value="ECO:0007669"/>
    <property type="project" value="InterPro"/>
</dbReference>
<dbReference type="PANTHER" id="PTHR31302:SF0">
    <property type="entry name" value="TRANSMEMBRANE PROTEIN WITH METALLOPHOSPHOESTERASE DOMAIN"/>
    <property type="match status" value="1"/>
</dbReference>
<reference evidence="5 6" key="1">
    <citation type="submission" date="2019-09" db="EMBL/GenBank/DDBJ databases">
        <authorList>
            <person name="Feng G."/>
        </authorList>
    </citation>
    <scope>NUCLEOTIDE SEQUENCE [LARGE SCALE GENOMIC DNA]</scope>
    <source>
        <strain evidence="4 5">KACC 19283</strain>
        <strain evidence="3 6">KACC 19284</strain>
    </source>
</reference>
<evidence type="ECO:0000313" key="5">
    <source>
        <dbReference type="Proteomes" id="UP000325933"/>
    </source>
</evidence>
<dbReference type="AlphaFoldDB" id="A0A5J5HUM5"/>
<sequence>MIPEDVRILQRQLRRGAVLKAIFVHVSDIHFGQEKDGGSSASNDEAKRCLIVDAGAEVKKLGGKTAGVIVTGDIAYSAQEDQYASAGQWLAQLTDAIGCERTDVQMVPGNHDIDRDVITNTLETVLFAFHAGGEYWLDRHLDHPEDCKTLYRRFDAYKGFALDYRSDLDLNGGVSKSAKLDLAKGRAIRFVRLNSAIACSKKDDKGKLIFGARQRIYAEEDGVELVVLSHHPLSWFQDSEKARGFLRGRARVFISGHEHFPNLDVQKVEEGRDLMMLAAGATAPDEVGDAFTYKYNILAFEWDEAQDALAVTINPRTWDEGMARFKRDDDFMEGHNERQILASPNFRKSPTAGAALVDADLATAELVEEPSSPCHDADAEQHAAEGDGLPVAAEDNIVDDQEIEPVEPIDPIVAEPEPTQDTRDLQIRFFQVLNDAERREAFVAFGIIRNARGRMDHETERRLFRRAVKQGKAGEIERMLVAAENEGNGETA</sequence>
<evidence type="ECO:0000259" key="1">
    <source>
        <dbReference type="Pfam" id="PF00149"/>
    </source>
</evidence>
<evidence type="ECO:0000313" key="6">
    <source>
        <dbReference type="Proteomes" id="UP000326364"/>
    </source>
</evidence>
<dbReference type="Pfam" id="PF19976">
    <property type="entry name" value="GAAD"/>
    <property type="match status" value="1"/>
</dbReference>
<dbReference type="Proteomes" id="UP000325933">
    <property type="component" value="Unassembled WGS sequence"/>
</dbReference>
<proteinExistence type="predicted"/>
<evidence type="ECO:0000313" key="4">
    <source>
        <dbReference type="EMBL" id="KAA9025229.1"/>
    </source>
</evidence>
<comment type="caution">
    <text evidence="4">The sequence shown here is derived from an EMBL/GenBank/DDBJ whole genome shotgun (WGS) entry which is preliminary data.</text>
</comment>
<dbReference type="SUPFAM" id="SSF56300">
    <property type="entry name" value="Metallo-dependent phosphatases"/>
    <property type="match status" value="1"/>
</dbReference>
<dbReference type="InterPro" id="IPR004843">
    <property type="entry name" value="Calcineurin-like_PHP"/>
</dbReference>
<protein>
    <submittedName>
        <fullName evidence="4">Metallophosphoesterase</fullName>
    </submittedName>
</protein>
<dbReference type="InterPro" id="IPR045533">
    <property type="entry name" value="GAAD"/>
</dbReference>
<dbReference type="PANTHER" id="PTHR31302">
    <property type="entry name" value="TRANSMEMBRANE PROTEIN WITH METALLOPHOSPHOESTERASE DOMAIN-RELATED"/>
    <property type="match status" value="1"/>
</dbReference>
<gene>
    <name evidence="4" type="ORF">F4U95_20345</name>
    <name evidence="3" type="ORF">F4U96_20220</name>
</gene>
<dbReference type="EMBL" id="VYQB01000019">
    <property type="protein sequence ID" value="KAA9012983.1"/>
    <property type="molecule type" value="Genomic_DNA"/>
</dbReference>
<feature type="domain" description="Calcineurin-like phosphoesterase" evidence="1">
    <location>
        <begin position="23"/>
        <end position="260"/>
    </location>
</feature>
<dbReference type="InterPro" id="IPR051158">
    <property type="entry name" value="Metallophosphoesterase_sf"/>
</dbReference>
<organism evidence="4 5">
    <name type="scientific">Sphingobium limneticum</name>
    <dbReference type="NCBI Taxonomy" id="1007511"/>
    <lineage>
        <taxon>Bacteria</taxon>
        <taxon>Pseudomonadati</taxon>
        <taxon>Pseudomonadota</taxon>
        <taxon>Alphaproteobacteria</taxon>
        <taxon>Sphingomonadales</taxon>
        <taxon>Sphingomonadaceae</taxon>
        <taxon>Sphingobium</taxon>
    </lineage>
</organism>